<name>A0A2S0MPR1_9RHOB</name>
<dbReference type="InterPro" id="IPR008207">
    <property type="entry name" value="Sig_transdc_His_kin_Hpt_dom"/>
</dbReference>
<dbReference type="EMBL" id="CP027665">
    <property type="protein sequence ID" value="AVO37858.1"/>
    <property type="molecule type" value="Genomic_DNA"/>
</dbReference>
<dbReference type="KEGG" id="thas:C6Y53_09195"/>
<evidence type="ECO:0000259" key="2">
    <source>
        <dbReference type="Pfam" id="PF01627"/>
    </source>
</evidence>
<dbReference type="GO" id="GO:0004672">
    <property type="term" value="F:protein kinase activity"/>
    <property type="evidence" value="ECO:0007669"/>
    <property type="project" value="UniProtKB-ARBA"/>
</dbReference>
<dbReference type="AlphaFoldDB" id="A0A2S0MPR1"/>
<keyword evidence="4" id="KW-1185">Reference proteome</keyword>
<protein>
    <submittedName>
        <fullName evidence="3">Hpt domain-containing protein</fullName>
    </submittedName>
</protein>
<dbReference type="InterPro" id="IPR036641">
    <property type="entry name" value="HPT_dom_sf"/>
</dbReference>
<evidence type="ECO:0000313" key="3">
    <source>
        <dbReference type="EMBL" id="AVO37858.1"/>
    </source>
</evidence>
<proteinExistence type="predicted"/>
<dbReference type="GO" id="GO:0000160">
    <property type="term" value="P:phosphorelay signal transduction system"/>
    <property type="evidence" value="ECO:0007669"/>
    <property type="project" value="UniProtKB-KW"/>
</dbReference>
<organism evidence="3 4">
    <name type="scientific">Pukyongiella litopenaei</name>
    <dbReference type="NCBI Taxonomy" id="2605946"/>
    <lineage>
        <taxon>Bacteria</taxon>
        <taxon>Pseudomonadati</taxon>
        <taxon>Pseudomonadota</taxon>
        <taxon>Alphaproteobacteria</taxon>
        <taxon>Rhodobacterales</taxon>
        <taxon>Paracoccaceae</taxon>
        <taxon>Pukyongiella</taxon>
    </lineage>
</organism>
<evidence type="ECO:0000313" key="4">
    <source>
        <dbReference type="Proteomes" id="UP000237655"/>
    </source>
</evidence>
<accession>A0A2S0MPR1</accession>
<evidence type="ECO:0000256" key="1">
    <source>
        <dbReference type="ARBA" id="ARBA00023012"/>
    </source>
</evidence>
<feature type="domain" description="HPt" evidence="2">
    <location>
        <begin position="21"/>
        <end position="82"/>
    </location>
</feature>
<dbReference type="RefSeq" id="WP_106472176.1">
    <property type="nucleotide sequence ID" value="NZ_CP027665.1"/>
</dbReference>
<dbReference type="Gene3D" id="1.20.120.160">
    <property type="entry name" value="HPT domain"/>
    <property type="match status" value="1"/>
</dbReference>
<reference evidence="4" key="1">
    <citation type="submission" date="2018-03" db="EMBL/GenBank/DDBJ databases">
        <title>Genomic analysis of the strain SH-1 isolated from shrimp intestine.</title>
        <authorList>
            <person name="Kim Y.-S."/>
            <person name="Kim S.-E."/>
            <person name="Kim K.-H."/>
        </authorList>
    </citation>
    <scope>NUCLEOTIDE SEQUENCE [LARGE SCALE GENOMIC DNA]</scope>
    <source>
        <strain evidence="4">SH-1</strain>
    </source>
</reference>
<dbReference type="SUPFAM" id="SSF47226">
    <property type="entry name" value="Histidine-containing phosphotransfer domain, HPT domain"/>
    <property type="match status" value="1"/>
</dbReference>
<sequence>MIDWARVSDLRDEVGADDFGEIIEIFLDEVGETIAELRGGADPASLEAPLHFLKGSALNLGFAEFSRMCQQGEAAAAAGQGNTIDLNAIIDGYDRSVAAFTAGVVERFSG</sequence>
<keyword evidence="1" id="KW-0902">Two-component regulatory system</keyword>
<gene>
    <name evidence="3" type="ORF">C6Y53_09195</name>
</gene>
<dbReference type="Proteomes" id="UP000237655">
    <property type="component" value="Chromosome"/>
</dbReference>
<dbReference type="Pfam" id="PF01627">
    <property type="entry name" value="Hpt"/>
    <property type="match status" value="1"/>
</dbReference>